<feature type="region of interest" description="Disordered" evidence="1">
    <location>
        <begin position="1"/>
        <end position="27"/>
    </location>
</feature>
<protein>
    <recommendedName>
        <fullName evidence="4">Integrase core domain containing protein</fullName>
    </recommendedName>
</protein>
<feature type="compositionally biased region" description="Basic and acidic residues" evidence="1">
    <location>
        <begin position="128"/>
        <end position="140"/>
    </location>
</feature>
<evidence type="ECO:0000313" key="2">
    <source>
        <dbReference type="EnsemblPlants" id="PGSC0003DMT400090828"/>
    </source>
</evidence>
<dbReference type="EnsemblPlants" id="PGSC0003DMT400090828">
    <property type="protein sequence ID" value="PGSC0003DMT400090828"/>
    <property type="gene ID" value="PGSC0003DMG400040399"/>
</dbReference>
<dbReference type="PANTHER" id="PTHR33180">
    <property type="entry name" value="PHOTOSYSTEM II CP43 REACTION CENTER PROTEIN"/>
    <property type="match status" value="1"/>
</dbReference>
<evidence type="ECO:0008006" key="4">
    <source>
        <dbReference type="Google" id="ProtNLM"/>
    </source>
</evidence>
<reference evidence="3" key="1">
    <citation type="journal article" date="2011" name="Nature">
        <title>Genome sequence and analysis of the tuber crop potato.</title>
        <authorList>
            <consortium name="The Potato Genome Sequencing Consortium"/>
        </authorList>
    </citation>
    <scope>NUCLEOTIDE SEQUENCE [LARGE SCALE GENOMIC DNA]</scope>
    <source>
        <strain evidence="3">cv. DM1-3 516 R44</strain>
    </source>
</reference>
<feature type="compositionally biased region" description="Basic residues" evidence="1">
    <location>
        <begin position="83"/>
        <end position="98"/>
    </location>
</feature>
<dbReference type="InParanoid" id="M1DL99"/>
<dbReference type="PANTHER" id="PTHR33180:SF31">
    <property type="entry name" value="POLYPROTEIN PROTEIN"/>
    <property type="match status" value="1"/>
</dbReference>
<accession>M1DL99</accession>
<feature type="region of interest" description="Disordered" evidence="1">
    <location>
        <begin position="77"/>
        <end position="157"/>
    </location>
</feature>
<sequence length="234" mass="26349">MQVGKPRVQSATRRKGQRVRLGPPLDSGKYHVGVCKTRWANGRVGDSLNSADMARTNLDDSGMPPRKRARGIVINEGVATPSKKGKKIPLKGGKRKVKAPVAERPEHNSDSDREFVHYQASFSEPEDDHPLQNRRAESRARVRQYPSRNPEATPPSDDTYPALVHTVVPAPAVQGPLPRLLNKIKAEGLRTILEETRLSTDDVVDRYPNVWDTLRFHMFEQFTKPYGPYIPTWV</sequence>
<evidence type="ECO:0000256" key="1">
    <source>
        <dbReference type="SAM" id="MobiDB-lite"/>
    </source>
</evidence>
<organism evidence="2 3">
    <name type="scientific">Solanum tuberosum</name>
    <name type="common">Potato</name>
    <dbReference type="NCBI Taxonomy" id="4113"/>
    <lineage>
        <taxon>Eukaryota</taxon>
        <taxon>Viridiplantae</taxon>
        <taxon>Streptophyta</taxon>
        <taxon>Embryophyta</taxon>
        <taxon>Tracheophyta</taxon>
        <taxon>Spermatophyta</taxon>
        <taxon>Magnoliopsida</taxon>
        <taxon>eudicotyledons</taxon>
        <taxon>Gunneridae</taxon>
        <taxon>Pentapetalae</taxon>
        <taxon>asterids</taxon>
        <taxon>lamiids</taxon>
        <taxon>Solanales</taxon>
        <taxon>Solanaceae</taxon>
        <taxon>Solanoideae</taxon>
        <taxon>Solaneae</taxon>
        <taxon>Solanum</taxon>
    </lineage>
</organism>
<dbReference type="Gramene" id="PGSC0003DMT400090828">
    <property type="protein sequence ID" value="PGSC0003DMT400090828"/>
    <property type="gene ID" value="PGSC0003DMG400040399"/>
</dbReference>
<feature type="compositionally biased region" description="Basic and acidic residues" evidence="1">
    <location>
        <begin position="101"/>
        <end position="116"/>
    </location>
</feature>
<proteinExistence type="predicted"/>
<name>M1DL99_SOLTU</name>
<dbReference type="Proteomes" id="UP000011115">
    <property type="component" value="Unassembled WGS sequence"/>
</dbReference>
<reference evidence="2" key="2">
    <citation type="submission" date="2015-06" db="UniProtKB">
        <authorList>
            <consortium name="EnsemblPlants"/>
        </authorList>
    </citation>
    <scope>IDENTIFICATION</scope>
    <source>
        <strain evidence="2">DM1-3 516 R44</strain>
    </source>
</reference>
<dbReference type="HOGENOM" id="CLU_029307_5_0_1"/>
<evidence type="ECO:0000313" key="3">
    <source>
        <dbReference type="Proteomes" id="UP000011115"/>
    </source>
</evidence>
<dbReference type="AlphaFoldDB" id="M1DL99"/>
<dbReference type="PaxDb" id="4113-PGSC0003DMT400090828"/>
<keyword evidence="3" id="KW-1185">Reference proteome</keyword>